<dbReference type="GO" id="GO:0016010">
    <property type="term" value="C:dystrophin-associated glycoprotein complex"/>
    <property type="evidence" value="ECO:0007669"/>
    <property type="project" value="TreeGrafter"/>
</dbReference>
<accession>A0A7R9HNS6</accession>
<evidence type="ECO:0000313" key="2">
    <source>
        <dbReference type="EMBL" id="CAD7426917.1"/>
    </source>
</evidence>
<dbReference type="GO" id="GO:0005198">
    <property type="term" value="F:structural molecule activity"/>
    <property type="evidence" value="ECO:0007669"/>
    <property type="project" value="InterPro"/>
</dbReference>
<reference evidence="2" key="1">
    <citation type="submission" date="2020-11" db="EMBL/GenBank/DDBJ databases">
        <authorList>
            <person name="Tran Van P."/>
        </authorList>
    </citation>
    <scope>NUCLEOTIDE SEQUENCE</scope>
</reference>
<evidence type="ECO:0000259" key="1">
    <source>
        <dbReference type="PROSITE" id="PS50003"/>
    </source>
</evidence>
<dbReference type="Pfam" id="PF18012">
    <property type="entry name" value="PH_17"/>
    <property type="match status" value="1"/>
</dbReference>
<organism evidence="2">
    <name type="scientific">Timema monikensis</name>
    <dbReference type="NCBI Taxonomy" id="170555"/>
    <lineage>
        <taxon>Eukaryota</taxon>
        <taxon>Metazoa</taxon>
        <taxon>Ecdysozoa</taxon>
        <taxon>Arthropoda</taxon>
        <taxon>Hexapoda</taxon>
        <taxon>Insecta</taxon>
        <taxon>Pterygota</taxon>
        <taxon>Neoptera</taxon>
        <taxon>Polyneoptera</taxon>
        <taxon>Phasmatodea</taxon>
        <taxon>Timematodea</taxon>
        <taxon>Timematoidea</taxon>
        <taxon>Timematidae</taxon>
        <taxon>Timema</taxon>
    </lineage>
</organism>
<sequence>MIHPLYRAKNRTLELHSPDGVHNCVLRATDAGEAVAWFNTLHSALNVLTLQALQEANRVLGSLLGDLQHIGWLARRPLTEHATKHVHQSNKIASVSIRQSATKMSSRPMIAAAVYLILAEESQNGGRVGSESSEDLERWQSVFAAVTERELRLYESAPWSPEAWGVPLHTCPLISTR</sequence>
<dbReference type="PROSITE" id="PS50003">
    <property type="entry name" value="PH_DOMAIN"/>
    <property type="match status" value="1"/>
</dbReference>
<proteinExistence type="predicted"/>
<dbReference type="InterPro" id="IPR001849">
    <property type="entry name" value="PH_domain"/>
</dbReference>
<gene>
    <name evidence="2" type="ORF">TMSB3V08_LOCUS3785</name>
</gene>
<dbReference type="Gene3D" id="2.30.29.30">
    <property type="entry name" value="Pleckstrin-homology domain (PH domain)/Phosphotyrosine-binding domain (PTB)"/>
    <property type="match status" value="1"/>
</dbReference>
<dbReference type="InterPro" id="IPR015482">
    <property type="entry name" value="Syntrophin"/>
</dbReference>
<dbReference type="PANTHER" id="PTHR10554">
    <property type="entry name" value="SYNTROPHIN"/>
    <property type="match status" value="1"/>
</dbReference>
<dbReference type="InterPro" id="IPR011993">
    <property type="entry name" value="PH-like_dom_sf"/>
</dbReference>
<dbReference type="EMBL" id="OB793311">
    <property type="protein sequence ID" value="CAD7426917.1"/>
    <property type="molecule type" value="Genomic_DNA"/>
</dbReference>
<protein>
    <recommendedName>
        <fullName evidence="1">PH domain-containing protein</fullName>
    </recommendedName>
</protein>
<dbReference type="PANTHER" id="PTHR10554:SF12">
    <property type="entry name" value="IP02644P"/>
    <property type="match status" value="1"/>
</dbReference>
<name>A0A7R9HNS6_9NEOP</name>
<dbReference type="AlphaFoldDB" id="A0A7R9HNS6"/>
<dbReference type="InterPro" id="IPR041428">
    <property type="entry name" value="PHsplit_syntrophin"/>
</dbReference>
<dbReference type="SUPFAM" id="SSF50729">
    <property type="entry name" value="PH domain-like"/>
    <property type="match status" value="1"/>
</dbReference>
<feature type="domain" description="PH" evidence="1">
    <location>
        <begin position="1"/>
        <end position="46"/>
    </location>
</feature>